<name>A0A9P1G7W4_9DINO</name>
<dbReference type="InterPro" id="IPR012337">
    <property type="entry name" value="RNaseH-like_sf"/>
</dbReference>
<dbReference type="Proteomes" id="UP001152797">
    <property type="component" value="Unassembled WGS sequence"/>
</dbReference>
<dbReference type="SUPFAM" id="SSF53098">
    <property type="entry name" value="Ribonuclease H-like"/>
    <property type="match status" value="1"/>
</dbReference>
<evidence type="ECO:0000313" key="4">
    <source>
        <dbReference type="Proteomes" id="UP001152797"/>
    </source>
</evidence>
<dbReference type="GO" id="GO:0003676">
    <property type="term" value="F:nucleic acid binding"/>
    <property type="evidence" value="ECO:0007669"/>
    <property type="project" value="InterPro"/>
</dbReference>
<dbReference type="SUPFAM" id="SSF56219">
    <property type="entry name" value="DNase I-like"/>
    <property type="match status" value="1"/>
</dbReference>
<dbReference type="Gene3D" id="3.30.420.10">
    <property type="entry name" value="Ribonuclease H-like superfamily/Ribonuclease H"/>
    <property type="match status" value="1"/>
</dbReference>
<evidence type="ECO:0000313" key="2">
    <source>
        <dbReference type="EMBL" id="CAI4003383.1"/>
    </source>
</evidence>
<dbReference type="InterPro" id="IPR036397">
    <property type="entry name" value="RNaseH_sf"/>
</dbReference>
<dbReference type="EMBL" id="CAMXCT010003257">
    <property type="protein sequence ID" value="CAI4003383.1"/>
    <property type="molecule type" value="Genomic_DNA"/>
</dbReference>
<evidence type="ECO:0008006" key="5">
    <source>
        <dbReference type="Google" id="ProtNLM"/>
    </source>
</evidence>
<comment type="caution">
    <text evidence="2">The sequence shown here is derived from an EMBL/GenBank/DDBJ whole genome shotgun (WGS) entry which is preliminary data.</text>
</comment>
<dbReference type="EMBL" id="CAMXCT020003257">
    <property type="protein sequence ID" value="CAL1156758.1"/>
    <property type="molecule type" value="Genomic_DNA"/>
</dbReference>
<dbReference type="EMBL" id="CAMXCT030003257">
    <property type="protein sequence ID" value="CAL4790695.1"/>
    <property type="molecule type" value="Genomic_DNA"/>
</dbReference>
<reference evidence="2" key="1">
    <citation type="submission" date="2022-10" db="EMBL/GenBank/DDBJ databases">
        <authorList>
            <person name="Chen Y."/>
            <person name="Dougan E. K."/>
            <person name="Chan C."/>
            <person name="Rhodes N."/>
            <person name="Thang M."/>
        </authorList>
    </citation>
    <scope>NUCLEOTIDE SEQUENCE</scope>
</reference>
<dbReference type="Gene3D" id="3.60.10.10">
    <property type="entry name" value="Endonuclease/exonuclease/phosphatase"/>
    <property type="match status" value="1"/>
</dbReference>
<dbReference type="InterPro" id="IPR036691">
    <property type="entry name" value="Endo/exonu/phosph_ase_sf"/>
</dbReference>
<gene>
    <name evidence="2" type="ORF">C1SCF055_LOCUS29255</name>
</gene>
<dbReference type="PANTHER" id="PTHR47027:SF20">
    <property type="entry name" value="REVERSE TRANSCRIPTASE-LIKE PROTEIN WITH RNA-DIRECTED DNA POLYMERASE DOMAIN"/>
    <property type="match status" value="1"/>
</dbReference>
<keyword evidence="4" id="KW-1185">Reference proteome</keyword>
<proteinExistence type="predicted"/>
<feature type="compositionally biased region" description="Basic and acidic residues" evidence="1">
    <location>
        <begin position="1050"/>
        <end position="1061"/>
    </location>
</feature>
<sequence>MEEADFRSVWDARDAALLLAEAVHSTAFDVDFDVVYKRWRARATCMWDDVNATPSMKESLPFMTFHTTDAWHDVPSNWQGTHRQEEHPDHELDDAPHFLHEAPETIRHLYDEFLYQGLIDGPRLSEAIHVRSWYLHHLRQRHWDTPRVLELDGHWRLWARDIAGGWRDQINVEEDIAFYICRPDPPRNVAIAHEIFFDLIVAQGIDVNEWAGLITVIRTDDLAARAEFSRAVSLPQFVSGEHLAMLVGRTQQCHLRGCRIAHARTEIPFTHEPVHEMTNGDAFIIHPRRSQAAAAPSSAAQEDELAELDYDTCGDQHLEPAQDEDAAVSEGYSPSSEAPNDMQGTHIYRLGQIAIFGHLDWRSYHAALRDAAQLLRLSINEFIGFHYAQVHLPGHDAGDEAIIMQHVNDIQPGSLEKLVIVDIVYHTNRLVHGVPDNPTVTREVYKLPHQIVRQHLLIFAQVASYCTWMSDQCVVHHNDREWYRTDQRLRDISHGAVFRIQLPPPPRAEWQIGQAVRVAHETGELFDFPAAGDLAYAIMNGQIDANRQDYEGTSTTGARIVQCKGSDHVEDIDIPMTFPPGVQVPRLRPRHDGVFTWLYDLAEVFRQDAEAEVHDGDPLLYVQTWYVHHQRYKRCHRPRAVRLDGAMIGWIEEFRQTWNDILDHNIPFGLHVVRPRPPRPRLQSFSCHVIVEQAPVPHRAAGVISVLLEGPERDALQQFAGSFPQLINRPLVIEELGLQPQCDLRRCSVQANGEPVHLIVMTALSGGFNVCVRVESVDAQRPIPPSEEDAHFEDLVLMQLSTDTATASGLQQTEPVQNAPCNVFAFNPAAQPFVPGNVQVNVQLHAMSEFVQELHELWETVAFAWEDEPRTSSFTTWFADHAGVFRHCTTPRNVELSEDFTTWELTLRQRWHDFLRDDSPLEYYIVQPNPPRQQPNTAGHIILVYHEHEVMVTSLVTLIDHTLRENHGRFQQMAVTTHEQIHLADVLEVVGYAQVCLPPESPRVCRAWYMDERFRAGRPLMGRSGYGIHINVQRRVYPGDAAAFLQRPPRHQDEGSIRERQTQGQVAHTPGPRLPRHSRLVPPKQLALAELLPMSELLTESPIELEQEIVRDYAVKLRSGSQDLIVPSFLEVPHAHDESWITHILLEWGINCNAYRFGGHDEYLCLPPDWSTTEQHVIYGTQEGIEDGAAILHTWNAADGPLNSLGHMKVLYRMGYIKTAIIEAADLRPGLCRVVFAHLQPKLAAPAIVQKSPSEWPTPQPLGRDDLPPFDPASWHAECSDCCLAFGVSLEELQEVFAPDSFPLCTTLEGLDLPPTTKQFVKDLQPNPGLPVSHFDRIVVYADGSSLSALKHQPPLLLAEQGQGDTWAFIVIGEVQAPDGTFQRYLVGWQAQPILYDEQNRAFIGATHAGSDAAEREALFWSMMWRISINDSVSTTFCTDSQLTQAQASGIVGSHQSTESFQLLRGAAQTLAAILPSDKLRIQHVKGHSNDPLNDFVDFAAKVEREKSFYLPRPKFSLCKLRKFIPYMWMLFHKQAGLPRLCRNGFHAPPPKLPEIDQSSPAVRDAPLQWRQFTICPSFATANVQSLYRGDNGHAGKVQYLRLQFAQHRLNFLGIQEARTDACCSCVDDVLRLASGADRGHHGTELWVNLKCPIGFMDKVPQYLTRSDFVVVHAKPRWLIVRVQHALLKGLLVVAHAPQSGCSRVDREEWWISFSQTLEQCKLTADENVFCMIDANAATGPRAFPHIGDYDDGVTASTNLLRDFLHSQDLCLPASHPMHCGSRATWFSPDGQHECRIDYVVVPCNLLPYCTMSCVLQDFDLGTAHLDHLMSAVQLSWQTWQQVSNRGSPSTKPCYDRQSLQRGSLQSVLCRQTVNEWMDDIDTHVADYTQNLWSALATVHPPRKARSKKPYIDSTIWSLRQDKLHLSKSLRGLHRRFKLETLFRSWRLWRGQMSQQDYVSAYNYETTLRCIEVKLIANHFMVTRYMRTLLKRSKHALLAEKLKQLPPTTAASTVLKEVHEIVGPTNPKKIKRRSLPLVRKEDGHVCADPQEMVDRWVEFFAAMEGGTRMSYEDHRHQWRQNLQQFCQEDFQLCLQDLPTLCDLERAFARVRPGKAIGHDQVPPEACAYNAAELARLSYSQLLKLALHGQEAAMHKGGQLVQAHKGKGPIDLCESYRSLLISSHQGKVLHRSLRQHQTDLYETFMQNQQIGGRRGIPVTLGLHHLRSFMRHQQRCGRSCGILYLDLKEAFYRILRPLTLDNPWTDAEIACLAQRLRLPEGALADLYEHLKMPNAVAVAGLPHHVRNYLTALHSDTWFYVAGQDDLCRTSVGSRPGDCFADTIFGYLWAKVLRQIEGELCQYQILDDIHAVDGCALFGHNRPTENASRAYLGPCWMDDLAICLSGSTADELVQRLGIMTSTLMDTCLGHAMTPNTDVGKTEIMLTLRGPRSRYWQKQYHGPNSSKLFTAIGKYQCFSVRVTGRYKHLGGIVHHSGNLKFEAKQRLAAAHQTFTRHRRVLFCNKHIDHKVRGQIFDSLVMSGLNYGSETWVLPDNQSKTAVHAGMIRLYRRLLNVAHDQHLSDEEILTRCMTPSPTEVLRRARLRYLGTLYHGASSMDWGIINCDMTWLNLVEDDCVWLWTQLHHCSGLHDPRHHFGAWEYILRYHPRYWKRLVNRAIAHAIRQRRNRQLVGAIHRELFESLQSHGRFGVDAPTYAFQFDAQMKFGCMLCKKRCASRGGEGAHFFKCHAIVASVRHLCHGTQCAHCLREYHTRSKLQQHLQRSRACRGGLQARRLHSGIQAGIGSIEQQQEQRMHDGLVPPLQAQGPALPVRAPVELDPEHTDLIDMWMELLFPEIDAAQLLTMMEAAIQEFAISWTRCQQTLRAFRDGFGEELVMITGVSQKVVYQAVDNLLDPEHWPFLRDDFREASRPVDDLTHYTAWCSRLTDSGNVWTAQSATYYAVSSASSDDVQIESEFLACCVKMQQDFQGEFIGPDFVQNG</sequence>
<dbReference type="PANTHER" id="PTHR47027">
    <property type="entry name" value="REVERSE TRANSCRIPTASE DOMAIN-CONTAINING PROTEIN"/>
    <property type="match status" value="1"/>
</dbReference>
<feature type="region of interest" description="Disordered" evidence="1">
    <location>
        <begin position="1048"/>
        <end position="1079"/>
    </location>
</feature>
<protein>
    <recommendedName>
        <fullName evidence="5">RNase H type-1 domain-containing protein</fullName>
    </recommendedName>
</protein>
<evidence type="ECO:0000313" key="3">
    <source>
        <dbReference type="EMBL" id="CAL1156758.1"/>
    </source>
</evidence>
<reference evidence="3" key="2">
    <citation type="submission" date="2024-04" db="EMBL/GenBank/DDBJ databases">
        <authorList>
            <person name="Chen Y."/>
            <person name="Shah S."/>
            <person name="Dougan E. K."/>
            <person name="Thang M."/>
            <person name="Chan C."/>
        </authorList>
    </citation>
    <scope>NUCLEOTIDE SEQUENCE [LARGE SCALE GENOMIC DNA]</scope>
</reference>
<organism evidence="2">
    <name type="scientific">Cladocopium goreaui</name>
    <dbReference type="NCBI Taxonomy" id="2562237"/>
    <lineage>
        <taxon>Eukaryota</taxon>
        <taxon>Sar</taxon>
        <taxon>Alveolata</taxon>
        <taxon>Dinophyceae</taxon>
        <taxon>Suessiales</taxon>
        <taxon>Symbiodiniaceae</taxon>
        <taxon>Cladocopium</taxon>
    </lineage>
</organism>
<evidence type="ECO:0000256" key="1">
    <source>
        <dbReference type="SAM" id="MobiDB-lite"/>
    </source>
</evidence>
<accession>A0A9P1G7W4</accession>